<sequence>MTSQRQNARPQYANVSYQPQPTSLPIRDDPVTRFRLLA</sequence>
<proteinExistence type="predicted"/>
<dbReference type="AlphaFoldDB" id="A0A0E4BQY5"/>
<evidence type="ECO:0000313" key="3">
    <source>
        <dbReference type="Proteomes" id="UP000063308"/>
    </source>
</evidence>
<reference evidence="2 3" key="1">
    <citation type="submission" date="2014-11" db="EMBL/GenBank/DDBJ databases">
        <title>Symbiosis island explosion on the genome of extra-slow-growing strains of soybean bradyrhizobia with massive insertion sequences.</title>
        <authorList>
            <person name="Iida T."/>
            <person name="Minamisawa K."/>
        </authorList>
    </citation>
    <scope>NUCLEOTIDE SEQUENCE [LARGE SCALE GENOMIC DNA]</scope>
    <source>
        <strain evidence="2 3">NK6</strain>
    </source>
</reference>
<feature type="region of interest" description="Disordered" evidence="1">
    <location>
        <begin position="1"/>
        <end position="27"/>
    </location>
</feature>
<organism evidence="2 3">
    <name type="scientific">Bradyrhizobium diazoefficiens</name>
    <dbReference type="NCBI Taxonomy" id="1355477"/>
    <lineage>
        <taxon>Bacteria</taxon>
        <taxon>Pseudomonadati</taxon>
        <taxon>Pseudomonadota</taxon>
        <taxon>Alphaproteobacteria</taxon>
        <taxon>Hyphomicrobiales</taxon>
        <taxon>Nitrobacteraceae</taxon>
        <taxon>Bradyrhizobium</taxon>
    </lineage>
</organism>
<evidence type="ECO:0000313" key="2">
    <source>
        <dbReference type="EMBL" id="BAR57751.1"/>
    </source>
</evidence>
<protein>
    <submittedName>
        <fullName evidence="2">Uncharacterized protein</fullName>
    </submittedName>
</protein>
<evidence type="ECO:0000256" key="1">
    <source>
        <dbReference type="SAM" id="MobiDB-lite"/>
    </source>
</evidence>
<accession>A0A0E4BQY5</accession>
<name>A0A0E4BQY5_9BRAD</name>
<gene>
    <name evidence="2" type="ORF">NK6_4584</name>
</gene>
<dbReference type="EMBL" id="AP014685">
    <property type="protein sequence ID" value="BAR57751.1"/>
    <property type="molecule type" value="Genomic_DNA"/>
</dbReference>
<dbReference type="Proteomes" id="UP000063308">
    <property type="component" value="Chromosome"/>
</dbReference>
<feature type="compositionally biased region" description="Polar residues" evidence="1">
    <location>
        <begin position="1"/>
        <end position="23"/>
    </location>
</feature>